<evidence type="ECO:0000313" key="9">
    <source>
        <dbReference type="EMBL" id="EJT52289.1"/>
    </source>
</evidence>
<comment type="caution">
    <text evidence="9">The sequence shown here is derived from an EMBL/GenBank/DDBJ whole genome shotgun (WGS) entry which is preliminary data.</text>
</comment>
<evidence type="ECO:0000313" key="10">
    <source>
        <dbReference type="Proteomes" id="UP000002748"/>
    </source>
</evidence>
<dbReference type="OrthoDB" id="2587581at2759"/>
<feature type="transmembrane region" description="Helical" evidence="8">
    <location>
        <begin position="111"/>
        <end position="131"/>
    </location>
</feature>
<keyword evidence="2" id="KW-0813">Transport</keyword>
<evidence type="ECO:0000256" key="4">
    <source>
        <dbReference type="ARBA" id="ARBA00022989"/>
    </source>
</evidence>
<feature type="transmembrane region" description="Helical" evidence="8">
    <location>
        <begin position="369"/>
        <end position="387"/>
    </location>
</feature>
<feature type="transmembrane region" description="Helical" evidence="8">
    <location>
        <begin position="341"/>
        <end position="360"/>
    </location>
</feature>
<evidence type="ECO:0000256" key="2">
    <source>
        <dbReference type="ARBA" id="ARBA00022448"/>
    </source>
</evidence>
<evidence type="ECO:0000256" key="3">
    <source>
        <dbReference type="ARBA" id="ARBA00022692"/>
    </source>
</evidence>
<name>J6F5H4_TRIAS</name>
<dbReference type="PANTHER" id="PTHR23501">
    <property type="entry name" value="MAJOR FACILITATOR SUPERFAMILY"/>
    <property type="match status" value="1"/>
</dbReference>
<dbReference type="Gene3D" id="1.20.1250.20">
    <property type="entry name" value="MFS general substrate transporter like domains"/>
    <property type="match status" value="1"/>
</dbReference>
<evidence type="ECO:0000256" key="5">
    <source>
        <dbReference type="ARBA" id="ARBA00023065"/>
    </source>
</evidence>
<keyword evidence="6 8" id="KW-0472">Membrane</keyword>
<gene>
    <name evidence="9" type="ORF">A1Q1_05499</name>
</gene>
<dbReference type="RefSeq" id="XP_014183612.1">
    <property type="nucleotide sequence ID" value="XM_014328137.1"/>
</dbReference>
<feature type="transmembrane region" description="Helical" evidence="8">
    <location>
        <begin position="143"/>
        <end position="161"/>
    </location>
</feature>
<keyword evidence="4 8" id="KW-1133">Transmembrane helix</keyword>
<feature type="transmembrane region" description="Helical" evidence="8">
    <location>
        <begin position="509"/>
        <end position="528"/>
    </location>
</feature>
<feature type="compositionally biased region" description="Basic and acidic residues" evidence="7">
    <location>
        <begin position="1"/>
        <end position="15"/>
    </location>
</feature>
<dbReference type="SUPFAM" id="SSF103473">
    <property type="entry name" value="MFS general substrate transporter"/>
    <property type="match status" value="1"/>
</dbReference>
<feature type="transmembrane region" description="Helical" evidence="8">
    <location>
        <begin position="173"/>
        <end position="195"/>
    </location>
</feature>
<feature type="transmembrane region" description="Helical" evidence="8">
    <location>
        <begin position="86"/>
        <end position="105"/>
    </location>
</feature>
<feature type="transmembrane region" description="Helical" evidence="8">
    <location>
        <begin position="227"/>
        <end position="253"/>
    </location>
</feature>
<dbReference type="EMBL" id="ALBS01000030">
    <property type="protein sequence ID" value="EJT52289.1"/>
    <property type="molecule type" value="Genomic_DNA"/>
</dbReference>
<accession>J6F5H4</accession>
<proteinExistence type="predicted"/>
<keyword evidence="5" id="KW-0406">Ion transport</keyword>
<comment type="subcellular location">
    <subcellularLocation>
        <location evidence="1">Endomembrane system</location>
        <topology evidence="1">Multi-pass membrane protein</topology>
    </subcellularLocation>
</comment>
<feature type="transmembrane region" description="Helical" evidence="8">
    <location>
        <begin position="52"/>
        <end position="74"/>
    </location>
</feature>
<evidence type="ECO:0000256" key="7">
    <source>
        <dbReference type="SAM" id="MobiDB-lite"/>
    </source>
</evidence>
<dbReference type="GO" id="GO:0006811">
    <property type="term" value="P:monoatomic ion transport"/>
    <property type="evidence" value="ECO:0007669"/>
    <property type="project" value="UniProtKB-KW"/>
</dbReference>
<dbReference type="GO" id="GO:0022857">
    <property type="term" value="F:transmembrane transporter activity"/>
    <property type="evidence" value="ECO:0007669"/>
    <property type="project" value="TreeGrafter"/>
</dbReference>
<organism evidence="9 10">
    <name type="scientific">Trichosporon asahii var. asahii (strain ATCC 90039 / CBS 2479 / JCM 2466 / KCTC 7840 / NBRC 103889/ NCYC 2677 / UAMH 7654)</name>
    <name type="common">Yeast</name>
    <dbReference type="NCBI Taxonomy" id="1186058"/>
    <lineage>
        <taxon>Eukaryota</taxon>
        <taxon>Fungi</taxon>
        <taxon>Dikarya</taxon>
        <taxon>Basidiomycota</taxon>
        <taxon>Agaricomycotina</taxon>
        <taxon>Tremellomycetes</taxon>
        <taxon>Trichosporonales</taxon>
        <taxon>Trichosporonaceae</taxon>
        <taxon>Trichosporon</taxon>
    </lineage>
</organism>
<evidence type="ECO:0000256" key="1">
    <source>
        <dbReference type="ARBA" id="ARBA00004127"/>
    </source>
</evidence>
<sequence>MSRPVDEERQQELRNRNSSSPSSDDLSKVESKSPGVRRMEAINDVWTRTNKIWFIVALVILTFRQVLTSASLPITAKMADYIGRGFILNCTVLFWIVGGVVVATSHNLGGWLPGFLLYTLGHVAGNVMNYALSIDTSSLRNRLFLQFAFVFPSIINVWAGGSIAEDVDEGPGWRWGVGMWSIIIPPIALGLYAVFAHGYLKARKAGLIDGIPSAWRLLRSGKAWKHLFWMMDLVGLTLLAGALALILLPLSLGGSSAEAWQTPKVLTPLCIGVLLLPAFAFWEAKYARHPIFPFQVMKDRHVIIILLIQFLNNIATSTRDAYLYTTLVVSFNQSVAGATRINSISGCASSVTVFVVAILIRKFRLVKPIVIAGVVLITVAQGMHVQFRGGYSTSQLAGIIAGELLEGIGTTSTPSSSHPAGLLGKSTGVDCADISSQAGGGIASAVSCAVWKSLLPGKLQRGLESAGVPDAKKLSMSIFRKPLDFVKTNPPGDPARDAVLFAYRDVQRTLSIIGLAISAIPIILSIFMDNVRLDERKTIVDSDSEEDLTVRESPLYVQGDKKEFAESEKDVKRVPAQ</sequence>
<dbReference type="HOGENOM" id="CLU_012970_2_1_1"/>
<dbReference type="PANTHER" id="PTHR23501:SF92">
    <property type="entry name" value="GLUTATHIONE EXCHANGER 1-RELATED"/>
    <property type="match status" value="1"/>
</dbReference>
<evidence type="ECO:0000256" key="6">
    <source>
        <dbReference type="ARBA" id="ARBA00023136"/>
    </source>
</evidence>
<dbReference type="GO" id="GO:0012505">
    <property type="term" value="C:endomembrane system"/>
    <property type="evidence" value="ECO:0007669"/>
    <property type="project" value="UniProtKB-SubCell"/>
</dbReference>
<dbReference type="InterPro" id="IPR036259">
    <property type="entry name" value="MFS_trans_sf"/>
</dbReference>
<dbReference type="AlphaFoldDB" id="J6F5H4"/>
<dbReference type="VEuPathDB" id="FungiDB:A1Q1_05499"/>
<dbReference type="KEGG" id="tasa:A1Q1_05499"/>
<reference evidence="9 10" key="1">
    <citation type="journal article" date="2012" name="Eukaryot. Cell">
        <title>Draft genome sequence of CBS 2479, the standard type strain of Trichosporon asahii.</title>
        <authorList>
            <person name="Yang R.Y."/>
            <person name="Li H.T."/>
            <person name="Zhu H."/>
            <person name="Zhou G.P."/>
            <person name="Wang M."/>
            <person name="Wang L."/>
        </authorList>
    </citation>
    <scope>NUCLEOTIDE SEQUENCE [LARGE SCALE GENOMIC DNA]</scope>
    <source>
        <strain evidence="10">ATCC 90039 / CBS 2479 / JCM 2466 / KCTC 7840 / NCYC 2677 / UAMH 7654</strain>
    </source>
</reference>
<dbReference type="Proteomes" id="UP000002748">
    <property type="component" value="Unassembled WGS sequence"/>
</dbReference>
<dbReference type="GeneID" id="25989011"/>
<feature type="transmembrane region" description="Helical" evidence="8">
    <location>
        <begin position="265"/>
        <end position="282"/>
    </location>
</feature>
<protein>
    <submittedName>
        <fullName evidence="9">Siderochrome-iron (Ferrioxamine) uptake transporter</fullName>
    </submittedName>
</protein>
<evidence type="ECO:0000256" key="8">
    <source>
        <dbReference type="SAM" id="Phobius"/>
    </source>
</evidence>
<dbReference type="GO" id="GO:0005886">
    <property type="term" value="C:plasma membrane"/>
    <property type="evidence" value="ECO:0007669"/>
    <property type="project" value="TreeGrafter"/>
</dbReference>
<feature type="region of interest" description="Disordered" evidence="7">
    <location>
        <begin position="1"/>
        <end position="32"/>
    </location>
</feature>
<feature type="transmembrane region" description="Helical" evidence="8">
    <location>
        <begin position="302"/>
        <end position="321"/>
    </location>
</feature>
<keyword evidence="3 8" id="KW-0812">Transmembrane</keyword>